<dbReference type="AlphaFoldDB" id="A0A8J2VA57"/>
<evidence type="ECO:0008006" key="8">
    <source>
        <dbReference type="Google" id="ProtNLM"/>
    </source>
</evidence>
<feature type="transmembrane region" description="Helical" evidence="5">
    <location>
        <begin position="21"/>
        <end position="45"/>
    </location>
</feature>
<organism evidence="6 7">
    <name type="scientific">Planktosalinus lacus</name>
    <dbReference type="NCBI Taxonomy" id="1526573"/>
    <lineage>
        <taxon>Bacteria</taxon>
        <taxon>Pseudomonadati</taxon>
        <taxon>Bacteroidota</taxon>
        <taxon>Flavobacteriia</taxon>
        <taxon>Flavobacteriales</taxon>
        <taxon>Flavobacteriaceae</taxon>
        <taxon>Planktosalinus</taxon>
    </lineage>
</organism>
<dbReference type="InterPro" id="IPR038770">
    <property type="entry name" value="Na+/solute_symporter_sf"/>
</dbReference>
<dbReference type="InterPro" id="IPR002657">
    <property type="entry name" value="BilAc:Na_symport/Acr3"/>
</dbReference>
<reference evidence="6" key="2">
    <citation type="submission" date="2020-09" db="EMBL/GenBank/DDBJ databases">
        <authorList>
            <person name="Sun Q."/>
            <person name="Zhou Y."/>
        </authorList>
    </citation>
    <scope>NUCLEOTIDE SEQUENCE</scope>
    <source>
        <strain evidence="6">CGMCC 1.12924</strain>
    </source>
</reference>
<keyword evidence="3 5" id="KW-1133">Transmembrane helix</keyword>
<feature type="transmembrane region" description="Helical" evidence="5">
    <location>
        <begin position="153"/>
        <end position="171"/>
    </location>
</feature>
<name>A0A8J2VA57_9FLAO</name>
<evidence type="ECO:0000256" key="5">
    <source>
        <dbReference type="SAM" id="Phobius"/>
    </source>
</evidence>
<keyword evidence="2 5" id="KW-0812">Transmembrane</keyword>
<evidence type="ECO:0000256" key="2">
    <source>
        <dbReference type="ARBA" id="ARBA00022692"/>
    </source>
</evidence>
<feature type="transmembrane region" description="Helical" evidence="5">
    <location>
        <begin position="78"/>
        <end position="102"/>
    </location>
</feature>
<feature type="transmembrane region" description="Helical" evidence="5">
    <location>
        <begin position="242"/>
        <end position="262"/>
    </location>
</feature>
<dbReference type="InterPro" id="IPR004710">
    <property type="entry name" value="Bilac:Na_transpt"/>
</dbReference>
<dbReference type="Pfam" id="PF01758">
    <property type="entry name" value="SBF"/>
    <property type="match status" value="1"/>
</dbReference>
<comment type="subcellular location">
    <subcellularLocation>
        <location evidence="1">Membrane</location>
        <topology evidence="1">Multi-pass membrane protein</topology>
    </subcellularLocation>
</comment>
<gene>
    <name evidence="6" type="ORF">GCM10011312_12120</name>
</gene>
<dbReference type="PANTHER" id="PTHR10361">
    <property type="entry name" value="SODIUM-BILE ACID COTRANSPORTER"/>
    <property type="match status" value="1"/>
</dbReference>
<feature type="transmembrane region" description="Helical" evidence="5">
    <location>
        <begin position="177"/>
        <end position="202"/>
    </location>
</feature>
<dbReference type="EMBL" id="BMGK01000004">
    <property type="protein sequence ID" value="GGD89813.1"/>
    <property type="molecule type" value="Genomic_DNA"/>
</dbReference>
<keyword evidence="7" id="KW-1185">Reference proteome</keyword>
<comment type="caution">
    <text evidence="6">The sequence shown here is derived from an EMBL/GenBank/DDBJ whole genome shotgun (WGS) entry which is preliminary data.</text>
</comment>
<dbReference type="PANTHER" id="PTHR10361:SF24">
    <property type="entry name" value="P3 PROTEIN"/>
    <property type="match status" value="1"/>
</dbReference>
<protein>
    <recommendedName>
        <fullName evidence="8">Bile acid:sodium symporter</fullName>
    </recommendedName>
</protein>
<keyword evidence="4 5" id="KW-0472">Membrane</keyword>
<dbReference type="GO" id="GO:0016020">
    <property type="term" value="C:membrane"/>
    <property type="evidence" value="ECO:0007669"/>
    <property type="project" value="UniProtKB-SubCell"/>
</dbReference>
<reference evidence="6" key="1">
    <citation type="journal article" date="2014" name="Int. J. Syst. Evol. Microbiol.">
        <title>Complete genome sequence of Corynebacterium casei LMG S-19264T (=DSM 44701T), isolated from a smear-ripened cheese.</title>
        <authorList>
            <consortium name="US DOE Joint Genome Institute (JGI-PGF)"/>
            <person name="Walter F."/>
            <person name="Albersmeier A."/>
            <person name="Kalinowski J."/>
            <person name="Ruckert C."/>
        </authorList>
    </citation>
    <scope>NUCLEOTIDE SEQUENCE</scope>
    <source>
        <strain evidence="6">CGMCC 1.12924</strain>
    </source>
</reference>
<feature type="transmembrane region" description="Helical" evidence="5">
    <location>
        <begin position="51"/>
        <end position="71"/>
    </location>
</feature>
<dbReference type="Gene3D" id="1.20.1530.20">
    <property type="match status" value="1"/>
</dbReference>
<evidence type="ECO:0000313" key="6">
    <source>
        <dbReference type="EMBL" id="GGD89813.1"/>
    </source>
</evidence>
<accession>A0A8J2VA57</accession>
<evidence type="ECO:0000256" key="4">
    <source>
        <dbReference type="ARBA" id="ARBA00023136"/>
    </source>
</evidence>
<proteinExistence type="predicted"/>
<dbReference type="Proteomes" id="UP000652231">
    <property type="component" value="Unassembled WGS sequence"/>
</dbReference>
<feature type="transmembrane region" description="Helical" evidence="5">
    <location>
        <begin position="122"/>
        <end position="141"/>
    </location>
</feature>
<evidence type="ECO:0000256" key="3">
    <source>
        <dbReference type="ARBA" id="ARBA00022989"/>
    </source>
</evidence>
<evidence type="ECO:0000256" key="1">
    <source>
        <dbReference type="ARBA" id="ARBA00004141"/>
    </source>
</evidence>
<sequence length="270" mass="28813">MLGMGLTLKPKDFRNVILFPKAVGVGLVLKLLFIPALTFGLLYLIPLQPELAVGFVLLAACPGGATTNLITHLAKGDVALSITLTATASVITVFTIPLLVDFGMLQFMGESQVIELPFFKTIGQILVITIVPVCVGMFIHSKYPKLSHKAERPVKILSAVFLVLIIAAVLIKERANLVEFFIKAGPLSLLLNLLGMLSGYYITKAITKNKARAVAVGVEVGIVNGTLGIAIAAGILQNSVMTIPSAIYSIIMFPAVLLMIYIGTRKPKTA</sequence>
<evidence type="ECO:0000313" key="7">
    <source>
        <dbReference type="Proteomes" id="UP000652231"/>
    </source>
</evidence>
<feature type="transmembrane region" description="Helical" evidence="5">
    <location>
        <begin position="214"/>
        <end position="236"/>
    </location>
</feature>